<dbReference type="AlphaFoldDB" id="A0ABD1XT71"/>
<evidence type="ECO:0008006" key="3">
    <source>
        <dbReference type="Google" id="ProtNLM"/>
    </source>
</evidence>
<evidence type="ECO:0000313" key="2">
    <source>
        <dbReference type="Proteomes" id="UP001605036"/>
    </source>
</evidence>
<gene>
    <name evidence="1" type="ORF">R1flu_023849</name>
</gene>
<dbReference type="EMBL" id="JBHFFA010000007">
    <property type="protein sequence ID" value="KAL2612157.1"/>
    <property type="molecule type" value="Genomic_DNA"/>
</dbReference>
<keyword evidence="2" id="KW-1185">Reference proteome</keyword>
<dbReference type="Proteomes" id="UP001605036">
    <property type="component" value="Unassembled WGS sequence"/>
</dbReference>
<proteinExistence type="predicted"/>
<comment type="caution">
    <text evidence="1">The sequence shown here is derived from an EMBL/GenBank/DDBJ whole genome shotgun (WGS) entry which is preliminary data.</text>
</comment>
<accession>A0ABD1XT71</accession>
<protein>
    <recommendedName>
        <fullName evidence="3">RNase H type-1 domain-containing protein</fullName>
    </recommendedName>
</protein>
<evidence type="ECO:0000313" key="1">
    <source>
        <dbReference type="EMBL" id="KAL2612157.1"/>
    </source>
</evidence>
<organism evidence="1 2">
    <name type="scientific">Riccia fluitans</name>
    <dbReference type="NCBI Taxonomy" id="41844"/>
    <lineage>
        <taxon>Eukaryota</taxon>
        <taxon>Viridiplantae</taxon>
        <taxon>Streptophyta</taxon>
        <taxon>Embryophyta</taxon>
        <taxon>Marchantiophyta</taxon>
        <taxon>Marchantiopsida</taxon>
        <taxon>Marchantiidae</taxon>
        <taxon>Marchantiales</taxon>
        <taxon>Ricciaceae</taxon>
        <taxon>Riccia</taxon>
    </lineage>
</organism>
<sequence>MMIRVSELKAIATRVGKEFMVANWAAQAMSMCYMEQVKLVGKVHAYEVLLHKKGMTLLAEGDSNYVVHMLDWKLRELKLSLGLQVDGSILGSSSETPMLFLAIIMSASIATLVSEAEAALGRIF</sequence>
<name>A0ABD1XT71_9MARC</name>
<reference evidence="1 2" key="1">
    <citation type="submission" date="2024-09" db="EMBL/GenBank/DDBJ databases">
        <title>Chromosome-scale assembly of Riccia fluitans.</title>
        <authorList>
            <person name="Paukszto L."/>
            <person name="Sawicki J."/>
            <person name="Karawczyk K."/>
            <person name="Piernik-Szablinska J."/>
            <person name="Szczecinska M."/>
            <person name="Mazdziarz M."/>
        </authorList>
    </citation>
    <scope>NUCLEOTIDE SEQUENCE [LARGE SCALE GENOMIC DNA]</scope>
    <source>
        <strain evidence="1">Rf_01</strain>
        <tissue evidence="1">Aerial parts of the thallus</tissue>
    </source>
</reference>